<dbReference type="Proteomes" id="UP000095286">
    <property type="component" value="Unplaced"/>
</dbReference>
<reference evidence="2" key="1">
    <citation type="submission" date="2016-11" db="UniProtKB">
        <authorList>
            <consortium name="WormBaseParasite"/>
        </authorList>
    </citation>
    <scope>IDENTIFICATION</scope>
    <source>
        <strain evidence="2">KR3021</strain>
    </source>
</reference>
<evidence type="ECO:0000313" key="1">
    <source>
        <dbReference type="Proteomes" id="UP000095286"/>
    </source>
</evidence>
<dbReference type="WBParaSite" id="RSKR_0000672500.1">
    <property type="protein sequence ID" value="RSKR_0000672500.1"/>
    <property type="gene ID" value="RSKR_0000672500"/>
</dbReference>
<evidence type="ECO:0000313" key="2">
    <source>
        <dbReference type="WBParaSite" id="RSKR_0000672500.1"/>
    </source>
</evidence>
<accession>A0AC35U2J9</accession>
<proteinExistence type="predicted"/>
<protein>
    <submittedName>
        <fullName evidence="2">C2H2-type domain-containing protein</fullName>
    </submittedName>
</protein>
<organism evidence="1 2">
    <name type="scientific">Rhabditophanes sp. KR3021</name>
    <dbReference type="NCBI Taxonomy" id="114890"/>
    <lineage>
        <taxon>Eukaryota</taxon>
        <taxon>Metazoa</taxon>
        <taxon>Ecdysozoa</taxon>
        <taxon>Nematoda</taxon>
        <taxon>Chromadorea</taxon>
        <taxon>Rhabditida</taxon>
        <taxon>Tylenchina</taxon>
        <taxon>Panagrolaimomorpha</taxon>
        <taxon>Strongyloidoidea</taxon>
        <taxon>Alloionematidae</taxon>
        <taxon>Rhabditophanes</taxon>
    </lineage>
</organism>
<sequence length="396" mass="45664">MGKAEKGNTSGKPNRAKGLQKLKFFCQMCQKQCRDAHGFKCHLKSESHQRQLLLFSENTSSFMREFNTQFESAFIKILKSTFGTKRVRANDVYQEYIRDRSLIHMNATSWTTLTGFIHYLAKVGKAKVDENEKGWWIQYIDKAGELRKKEIIEKAKTDLNDEEIERQLFLKRADRTNCNEDIEDDEQIKAIKEFEKPDEGPLKFDIKLNLAPSTSKIEQAKPVVGNVFLKSSAKRSLDLDKEEIDHIQTQKSRYPKQGTNESWGGKMEKEDKKGVSEVGVKKRNIEQWIVKGIIVKINTRDLGSQFYKQKGEIIKINEKLEATIQLNDGETVLCPQNHLETVIPSIGKKMRVVSGPYRGKKGELRKLNEDEFNMELILLDGSDKVIKLDYEDACKY</sequence>
<name>A0AC35U2J9_9BILA</name>